<gene>
    <name evidence="2" type="ORF">DPQ33_16305</name>
</gene>
<dbReference type="SUPFAM" id="SSF110849">
    <property type="entry name" value="ParB/Sulfiredoxin"/>
    <property type="match status" value="1"/>
</dbReference>
<evidence type="ECO:0000313" key="3">
    <source>
        <dbReference type="Proteomes" id="UP000448292"/>
    </source>
</evidence>
<comment type="caution">
    <text evidence="2">The sequence shown here is derived from an EMBL/GenBank/DDBJ whole genome shotgun (WGS) entry which is preliminary data.</text>
</comment>
<sequence>MIDYSNWELRKLSVDALILDRENPRLPEEMLHQTQKAIIHFLVDQFKVLELAKSMALNGFFINETPIVAKVGKKFVVVEGNRRITALKLLRNPALAPPRKKHSYVRLSENIDTSQWDKLPVYIAPSKEEVAPILVARHGSEMTSPWQRIMKMRFLAGEVLRGVDHETIAEKFSVSISEVRTAAITILLREMIREADIPDAMKDSYLHEKFQTSTLARIFEAKRFQELAGLKLIGAKLTHTIPQDEFLEIILHLCKLIVEGELTARTHNSKEERDKFIEDVFNKFASGESGEYEFEAPAPRDEGEKKEPRKPRPRSKKERLIPETMSFNTGMQKLNELLVEGHKMSVGSYPHAGGLLLRTILDLSIQRLYEINDKLDETKHNDGRTIGLTKRINLLTSNHADWFPDRATCQKFQRFTARDSESFIHIETLNDYAHGDYGKPTKDDLRNFWEQIEPILDLLLED</sequence>
<dbReference type="AlphaFoldDB" id="A0A7M3MAW5"/>
<proteinExistence type="predicted"/>
<dbReference type="Proteomes" id="UP000448292">
    <property type="component" value="Unassembled WGS sequence"/>
</dbReference>
<evidence type="ECO:0000313" key="2">
    <source>
        <dbReference type="EMBL" id="TVM15049.1"/>
    </source>
</evidence>
<accession>A0A7M3MAW5</accession>
<feature type="region of interest" description="Disordered" evidence="1">
    <location>
        <begin position="290"/>
        <end position="321"/>
    </location>
</feature>
<dbReference type="EMBL" id="QMIE01000019">
    <property type="protein sequence ID" value="TVM15049.1"/>
    <property type="molecule type" value="Genomic_DNA"/>
</dbReference>
<dbReference type="OrthoDB" id="9769293at2"/>
<dbReference type="RefSeq" id="WP_144304289.1">
    <property type="nucleotide sequence ID" value="NZ_QMIE01000019.1"/>
</dbReference>
<name>A0A7M3MAW5_9BACT</name>
<keyword evidence="3" id="KW-1185">Reference proteome</keyword>
<evidence type="ECO:0008006" key="4">
    <source>
        <dbReference type="Google" id="ProtNLM"/>
    </source>
</evidence>
<feature type="compositionally biased region" description="Basic residues" evidence="1">
    <location>
        <begin position="308"/>
        <end position="317"/>
    </location>
</feature>
<evidence type="ECO:0000256" key="1">
    <source>
        <dbReference type="SAM" id="MobiDB-lite"/>
    </source>
</evidence>
<feature type="compositionally biased region" description="Basic and acidic residues" evidence="1">
    <location>
        <begin position="298"/>
        <end position="307"/>
    </location>
</feature>
<reference evidence="2 3" key="1">
    <citation type="submission" date="2018-06" db="EMBL/GenBank/DDBJ databases">
        <title>Complete genome of Desulfovibrio indonesiensis P37SLT.</title>
        <authorList>
            <person name="Crispim J.S."/>
            <person name="Vidigal P.M.P."/>
            <person name="Silva L.C.F."/>
            <person name="Laguardia C.N."/>
            <person name="Araujo L.C."/>
            <person name="Dias R.S."/>
            <person name="Sousa M.P."/>
            <person name="Paula S.O."/>
            <person name="Silva C."/>
        </authorList>
    </citation>
    <scope>NUCLEOTIDE SEQUENCE [LARGE SCALE GENOMIC DNA]</scope>
    <source>
        <strain evidence="2 3">P37SLT</strain>
    </source>
</reference>
<organism evidence="2 3">
    <name type="scientific">Oceanidesulfovibrio indonesiensis</name>
    <dbReference type="NCBI Taxonomy" id="54767"/>
    <lineage>
        <taxon>Bacteria</taxon>
        <taxon>Pseudomonadati</taxon>
        <taxon>Thermodesulfobacteriota</taxon>
        <taxon>Desulfovibrionia</taxon>
        <taxon>Desulfovibrionales</taxon>
        <taxon>Desulfovibrionaceae</taxon>
        <taxon>Oceanidesulfovibrio</taxon>
    </lineage>
</organism>
<dbReference type="InterPro" id="IPR036086">
    <property type="entry name" value="ParB/Sulfiredoxin_sf"/>
</dbReference>
<protein>
    <recommendedName>
        <fullName evidence="4">ParB/Sulfiredoxin domain-containing protein</fullName>
    </recommendedName>
</protein>